<evidence type="ECO:0000313" key="2">
    <source>
        <dbReference type="Proteomes" id="UP001153712"/>
    </source>
</evidence>
<gene>
    <name evidence="1" type="ORF">PHYEVI_LOCUS2522</name>
</gene>
<dbReference type="AlphaFoldDB" id="A0A9N9TD88"/>
<dbReference type="EMBL" id="OU900104">
    <property type="protein sequence ID" value="CAG9856095.1"/>
    <property type="molecule type" value="Genomic_DNA"/>
</dbReference>
<name>A0A9N9TD88_PHYSR</name>
<dbReference type="Proteomes" id="UP001153712">
    <property type="component" value="Chromosome 11"/>
</dbReference>
<organism evidence="1 2">
    <name type="scientific">Phyllotreta striolata</name>
    <name type="common">Striped flea beetle</name>
    <name type="synonym">Crioceris striolata</name>
    <dbReference type="NCBI Taxonomy" id="444603"/>
    <lineage>
        <taxon>Eukaryota</taxon>
        <taxon>Metazoa</taxon>
        <taxon>Ecdysozoa</taxon>
        <taxon>Arthropoda</taxon>
        <taxon>Hexapoda</taxon>
        <taxon>Insecta</taxon>
        <taxon>Pterygota</taxon>
        <taxon>Neoptera</taxon>
        <taxon>Endopterygota</taxon>
        <taxon>Coleoptera</taxon>
        <taxon>Polyphaga</taxon>
        <taxon>Cucujiformia</taxon>
        <taxon>Chrysomeloidea</taxon>
        <taxon>Chrysomelidae</taxon>
        <taxon>Galerucinae</taxon>
        <taxon>Alticini</taxon>
        <taxon>Phyllotreta</taxon>
    </lineage>
</organism>
<evidence type="ECO:0000313" key="1">
    <source>
        <dbReference type="EMBL" id="CAG9856095.1"/>
    </source>
</evidence>
<sequence length="46" mass="5355">MLLEPGRINQRAALCRWNIAGYARRPFWTTAPQKSGLDRCRLTKTH</sequence>
<keyword evidence="2" id="KW-1185">Reference proteome</keyword>
<accession>A0A9N9TD88</accession>
<protein>
    <submittedName>
        <fullName evidence="1">Uncharacterized protein</fullName>
    </submittedName>
</protein>
<reference evidence="1" key="1">
    <citation type="submission" date="2022-01" db="EMBL/GenBank/DDBJ databases">
        <authorList>
            <person name="King R."/>
        </authorList>
    </citation>
    <scope>NUCLEOTIDE SEQUENCE</scope>
</reference>
<proteinExistence type="predicted"/>